<evidence type="ECO:0000256" key="1">
    <source>
        <dbReference type="SAM" id="MobiDB-lite"/>
    </source>
</evidence>
<feature type="region of interest" description="Disordered" evidence="1">
    <location>
        <begin position="603"/>
        <end position="631"/>
    </location>
</feature>
<gene>
    <name evidence="2" type="ORF">Cvel_6550.t2.CR1</name>
</gene>
<dbReference type="VEuPathDB" id="CryptoDB:Cvel_6550"/>
<name>A0A0K6S8S7_9ALVE</name>
<protein>
    <submittedName>
        <fullName evidence="2">Uncharacterized protein</fullName>
    </submittedName>
</protein>
<dbReference type="AlphaFoldDB" id="A0A0K6S8S7"/>
<proteinExistence type="predicted"/>
<organism evidence="2">
    <name type="scientific">Chromera velia CCMP2878</name>
    <dbReference type="NCBI Taxonomy" id="1169474"/>
    <lineage>
        <taxon>Eukaryota</taxon>
        <taxon>Sar</taxon>
        <taxon>Alveolata</taxon>
        <taxon>Colpodellida</taxon>
        <taxon>Chromeraceae</taxon>
        <taxon>Chromera</taxon>
    </lineage>
</organism>
<evidence type="ECO:0000313" key="2">
    <source>
        <dbReference type="EMBL" id="CUC10058.1"/>
    </source>
</evidence>
<reference evidence="2" key="1">
    <citation type="submission" date="2014-11" db="EMBL/GenBank/DDBJ databases">
        <title>Molecular phylogeny of cliff fern family Woodsiaceae with morphological implications.</title>
        <authorList>
            <person name="Shao Y.-Z."/>
            <person name="Wei R."/>
            <person name="Zhang X.-C."/>
        </authorList>
    </citation>
    <scope>NUCLEOTIDE SEQUENCE</scope>
</reference>
<dbReference type="EMBL" id="CDMZ01002451">
    <property type="protein sequence ID" value="CUC10058.1"/>
    <property type="molecule type" value="Genomic_DNA"/>
</dbReference>
<accession>A0A0K6S8S7</accession>
<sequence>MPFEANTQTRNFQLSSHIAMGPIRKVGPPDSQRYDLMTFEHFKVMHQNVWAVTQAANPLMANVNKSNIFKNALWAEIWAECPYVIVDVMRKRLADAAKDNNVQGRSRVRDDPERLYFIDTSHVEEPFRVYHSTRHDLFAQVLGRRPAFLRKTLRGTRLKNDVKAVLEQPEVLKQDALLKCLAKAVFKARPYDGRRVPRVLRGCEAQGDERGFVLVWVSGKEQPYWLETLLMILHPILQNHGGVDGISQRPGEPVAFFAKMYAKALEKGKVYPECYFKSFAPDGTKGVTASETASMILYVAKNASETEKANVFVSGVEKYPQLSGIINTLAGEEQGNFYVFARETCMGTYSTKANVHASAHHNFLLKNDLWAKVYEAFPFLLSDHVGTVLAETAIGEGGGAPVPFGQIRGIVKNMINWWATRYHVASHVVHGRGGGVGDPEQTYFIYAAHIESASRPHFRSVHRLFGESLASAFGHMVDGFEEEVLLEEAPMSSRETTRTTADRQVLCDLFTSTQDMVRACLSPYNIESLFFSAKDVEFEGMLKDGVVVDPVLGRAALLRATPRRLKFNALLTQTESGRANVFSNETRGPPAVPAAALPLSVHMQREREEKTEKGESLLRERRDEHENDRVYSNRITEREDLGDVTVKEKLLGASWVDETEGTST</sequence>